<evidence type="ECO:0000256" key="3">
    <source>
        <dbReference type="ARBA" id="ARBA00016996"/>
    </source>
</evidence>
<keyword evidence="12" id="KW-1185">Reference proteome</keyword>
<dbReference type="SMART" id="SM00360">
    <property type="entry name" value="RRM"/>
    <property type="match status" value="1"/>
</dbReference>
<feature type="compositionally biased region" description="Basic and acidic residues" evidence="9">
    <location>
        <begin position="206"/>
        <end position="255"/>
    </location>
</feature>
<dbReference type="PANTHER" id="PTHR13952">
    <property type="entry name" value="U1 SMALL NUCLEAR RIBONUCLEOPROTEIN 70 KD"/>
    <property type="match status" value="1"/>
</dbReference>
<evidence type="ECO:0000256" key="6">
    <source>
        <dbReference type="ARBA" id="ARBA00023242"/>
    </source>
</evidence>
<gene>
    <name evidence="11" type="ORF">BIW11_08692</name>
</gene>
<dbReference type="GO" id="GO:0005685">
    <property type="term" value="C:U1 snRNP"/>
    <property type="evidence" value="ECO:0007669"/>
    <property type="project" value="TreeGrafter"/>
</dbReference>
<dbReference type="InterPro" id="IPR051183">
    <property type="entry name" value="U1_U11-U12_snRNP_70-35kDa"/>
</dbReference>
<evidence type="ECO:0000256" key="1">
    <source>
        <dbReference type="ARBA" id="ARBA00004324"/>
    </source>
</evidence>
<organism evidence="11 12">
    <name type="scientific">Tropilaelaps mercedesae</name>
    <dbReference type="NCBI Taxonomy" id="418985"/>
    <lineage>
        <taxon>Eukaryota</taxon>
        <taxon>Metazoa</taxon>
        <taxon>Ecdysozoa</taxon>
        <taxon>Arthropoda</taxon>
        <taxon>Chelicerata</taxon>
        <taxon>Arachnida</taxon>
        <taxon>Acari</taxon>
        <taxon>Parasitiformes</taxon>
        <taxon>Mesostigmata</taxon>
        <taxon>Gamasina</taxon>
        <taxon>Dermanyssoidea</taxon>
        <taxon>Laelapidae</taxon>
        <taxon>Tropilaelaps</taxon>
    </lineage>
</organism>
<evidence type="ECO:0000256" key="8">
    <source>
        <dbReference type="PROSITE-ProRule" id="PRU00176"/>
    </source>
</evidence>
<accession>A0A1V9XNQ7</accession>
<keyword evidence="6" id="KW-0539">Nucleus</keyword>
<name>A0A1V9XNQ7_9ACAR</name>
<dbReference type="EMBL" id="MNPL01007004">
    <property type="protein sequence ID" value="OQR75022.1"/>
    <property type="molecule type" value="Genomic_DNA"/>
</dbReference>
<dbReference type="InParanoid" id="A0A1V9XNQ7"/>
<dbReference type="Pfam" id="PF12220">
    <property type="entry name" value="U1snRNP70_N"/>
    <property type="match status" value="1"/>
</dbReference>
<dbReference type="OrthoDB" id="4207594at2759"/>
<dbReference type="FunFam" id="3.30.70.330:FF:000153">
    <property type="entry name" value="U1 small nuclear ribonucleoprotein 70 kDa"/>
    <property type="match status" value="1"/>
</dbReference>
<dbReference type="GO" id="GO:0016607">
    <property type="term" value="C:nuclear speck"/>
    <property type="evidence" value="ECO:0007669"/>
    <property type="project" value="UniProtKB-SubCell"/>
</dbReference>
<keyword evidence="5 8" id="KW-0694">RNA-binding</keyword>
<proteinExistence type="predicted"/>
<dbReference type="GO" id="GO:0030619">
    <property type="term" value="F:U1 snRNA binding"/>
    <property type="evidence" value="ECO:0007669"/>
    <property type="project" value="InterPro"/>
</dbReference>
<dbReference type="InterPro" id="IPR022023">
    <property type="entry name" value="U1snRNP70_N"/>
</dbReference>
<comment type="subcellular location">
    <subcellularLocation>
        <location evidence="1">Nucleus speckle</location>
    </subcellularLocation>
    <subcellularLocation>
        <location evidence="2">Nucleus</location>
        <location evidence="2">Nucleoplasm</location>
    </subcellularLocation>
</comment>
<dbReference type="InterPro" id="IPR034143">
    <property type="entry name" value="snRNP70_RRM"/>
</dbReference>
<evidence type="ECO:0000256" key="5">
    <source>
        <dbReference type="ARBA" id="ARBA00022884"/>
    </source>
</evidence>
<dbReference type="InterPro" id="IPR035979">
    <property type="entry name" value="RBD_domain_sf"/>
</dbReference>
<dbReference type="GO" id="GO:0003729">
    <property type="term" value="F:mRNA binding"/>
    <property type="evidence" value="ECO:0007669"/>
    <property type="project" value="TreeGrafter"/>
</dbReference>
<dbReference type="InterPro" id="IPR012677">
    <property type="entry name" value="Nucleotide-bd_a/b_plait_sf"/>
</dbReference>
<evidence type="ECO:0000256" key="9">
    <source>
        <dbReference type="SAM" id="MobiDB-lite"/>
    </source>
</evidence>
<dbReference type="SUPFAM" id="SSF54928">
    <property type="entry name" value="RNA-binding domain, RBD"/>
    <property type="match status" value="1"/>
</dbReference>
<keyword evidence="7" id="KW-0687">Ribonucleoprotein</keyword>
<dbReference type="GO" id="GO:0000398">
    <property type="term" value="P:mRNA splicing, via spliceosome"/>
    <property type="evidence" value="ECO:0007669"/>
    <property type="project" value="TreeGrafter"/>
</dbReference>
<dbReference type="Proteomes" id="UP000192247">
    <property type="component" value="Unassembled WGS sequence"/>
</dbReference>
<keyword evidence="4" id="KW-0507">mRNA processing</keyword>
<dbReference type="Pfam" id="PF00076">
    <property type="entry name" value="RRM_1"/>
    <property type="match status" value="1"/>
</dbReference>
<sequence length="317" mass="36030">MTQFLPPQLLLLFKARDPIPYMPPVGKLPHEKQQGNYTGIAPFVSNFENPVEAPPAMRVETREERRERRAKEKAEETAYQLEQAIAVWDPAGNETATADPFKTLFIARINYETSEGKLRREFEQYGSIKQICMIHNKISGKPRGYAFIEYSHERDMHAAYRHADGKKIDSRRVLVDVERGRTVKGWLPRRLGGGLGGTRRGGPEVNTRHSGREDPDRERARREEVGERGERDRERERFDEDQRFSRDPDDDRSIENGRGMGVVVDGTGGECPGGAGDVGSGEGIEPFENGVPFVRGDNGQIFPIKQEHEIKHEMLDY</sequence>
<feature type="region of interest" description="Disordered" evidence="9">
    <location>
        <begin position="186"/>
        <end position="283"/>
    </location>
</feature>
<evidence type="ECO:0000313" key="11">
    <source>
        <dbReference type="EMBL" id="OQR75022.1"/>
    </source>
</evidence>
<comment type="caution">
    <text evidence="11">The sequence shown here is derived from an EMBL/GenBank/DDBJ whole genome shotgun (WGS) entry which is preliminary data.</text>
</comment>
<dbReference type="Gene3D" id="3.30.70.330">
    <property type="match status" value="1"/>
</dbReference>
<feature type="compositionally biased region" description="Gly residues" evidence="9">
    <location>
        <begin position="191"/>
        <end position="200"/>
    </location>
</feature>
<feature type="compositionally biased region" description="Gly residues" evidence="9">
    <location>
        <begin position="266"/>
        <end position="282"/>
    </location>
</feature>
<protein>
    <recommendedName>
        <fullName evidence="3">U1 small nuclear ribonucleoprotein 70 kDa</fullName>
    </recommendedName>
</protein>
<dbReference type="PANTHER" id="PTHR13952:SF5">
    <property type="entry name" value="U1 SMALL NUCLEAR RIBONUCLEOPROTEIN 70 KDA"/>
    <property type="match status" value="1"/>
</dbReference>
<feature type="domain" description="RRM" evidence="10">
    <location>
        <begin position="102"/>
        <end position="180"/>
    </location>
</feature>
<reference evidence="11 12" key="1">
    <citation type="journal article" date="2017" name="Gigascience">
        <title>Draft genome of the honey bee ectoparasitic mite, Tropilaelaps mercedesae, is shaped by the parasitic life history.</title>
        <authorList>
            <person name="Dong X."/>
            <person name="Armstrong S.D."/>
            <person name="Xia D."/>
            <person name="Makepeace B.L."/>
            <person name="Darby A.C."/>
            <person name="Kadowaki T."/>
        </authorList>
    </citation>
    <scope>NUCLEOTIDE SEQUENCE [LARGE SCALE GENOMIC DNA]</scope>
    <source>
        <strain evidence="11">Wuxi-XJTLU</strain>
    </source>
</reference>
<evidence type="ECO:0000256" key="2">
    <source>
        <dbReference type="ARBA" id="ARBA00004642"/>
    </source>
</evidence>
<evidence type="ECO:0000256" key="4">
    <source>
        <dbReference type="ARBA" id="ARBA00022664"/>
    </source>
</evidence>
<dbReference type="GO" id="GO:0071004">
    <property type="term" value="C:U2-type prespliceosome"/>
    <property type="evidence" value="ECO:0007669"/>
    <property type="project" value="TreeGrafter"/>
</dbReference>
<dbReference type="CDD" id="cd12236">
    <property type="entry name" value="RRM_snRNP70"/>
    <property type="match status" value="1"/>
</dbReference>
<dbReference type="GO" id="GO:0071011">
    <property type="term" value="C:precatalytic spliceosome"/>
    <property type="evidence" value="ECO:0007669"/>
    <property type="project" value="TreeGrafter"/>
</dbReference>
<dbReference type="AlphaFoldDB" id="A0A1V9XNQ7"/>
<evidence type="ECO:0000313" key="12">
    <source>
        <dbReference type="Proteomes" id="UP000192247"/>
    </source>
</evidence>
<evidence type="ECO:0000259" key="10">
    <source>
        <dbReference type="PROSITE" id="PS50102"/>
    </source>
</evidence>
<dbReference type="PROSITE" id="PS50102">
    <property type="entry name" value="RRM"/>
    <property type="match status" value="1"/>
</dbReference>
<dbReference type="STRING" id="418985.A0A1V9XNQ7"/>
<evidence type="ECO:0000256" key="7">
    <source>
        <dbReference type="ARBA" id="ARBA00023274"/>
    </source>
</evidence>
<dbReference type="InterPro" id="IPR000504">
    <property type="entry name" value="RRM_dom"/>
</dbReference>